<dbReference type="Proteomes" id="UP000192674">
    <property type="component" value="Unassembled WGS sequence"/>
</dbReference>
<keyword evidence="3" id="KW-1185">Reference proteome</keyword>
<organism evidence="2 3">
    <name type="scientific">Kibdelosporangium aridum</name>
    <dbReference type="NCBI Taxonomy" id="2030"/>
    <lineage>
        <taxon>Bacteria</taxon>
        <taxon>Bacillati</taxon>
        <taxon>Actinomycetota</taxon>
        <taxon>Actinomycetes</taxon>
        <taxon>Pseudonocardiales</taxon>
        <taxon>Pseudonocardiaceae</taxon>
        <taxon>Kibdelosporangium</taxon>
    </lineage>
</organism>
<gene>
    <name evidence="2" type="ORF">SAMN05661093_07014</name>
</gene>
<evidence type="ECO:0000313" key="3">
    <source>
        <dbReference type="Proteomes" id="UP000192674"/>
    </source>
</evidence>
<accession>A0A1W2FIN0</accession>
<name>A0A1W2FIN0_KIBAR</name>
<keyword evidence="1" id="KW-1133">Transmembrane helix</keyword>
<feature type="transmembrane region" description="Helical" evidence="1">
    <location>
        <begin position="50"/>
        <end position="71"/>
    </location>
</feature>
<evidence type="ECO:0000313" key="2">
    <source>
        <dbReference type="EMBL" id="SMD21730.1"/>
    </source>
</evidence>
<dbReference type="EMBL" id="FWXV01000007">
    <property type="protein sequence ID" value="SMD21730.1"/>
    <property type="molecule type" value="Genomic_DNA"/>
</dbReference>
<reference evidence="2 3" key="1">
    <citation type="submission" date="2017-04" db="EMBL/GenBank/DDBJ databases">
        <authorList>
            <person name="Afonso C.L."/>
            <person name="Miller P.J."/>
            <person name="Scott M.A."/>
            <person name="Spackman E."/>
            <person name="Goraichik I."/>
            <person name="Dimitrov K.M."/>
            <person name="Suarez D.L."/>
            <person name="Swayne D.E."/>
        </authorList>
    </citation>
    <scope>NUCLEOTIDE SEQUENCE [LARGE SCALE GENOMIC DNA]</scope>
    <source>
        <strain evidence="2 3">DSM 43828</strain>
    </source>
</reference>
<dbReference type="AlphaFoldDB" id="A0A1W2FIN0"/>
<keyword evidence="1" id="KW-0812">Transmembrane</keyword>
<evidence type="ECO:0000256" key="1">
    <source>
        <dbReference type="SAM" id="Phobius"/>
    </source>
</evidence>
<protein>
    <submittedName>
        <fullName evidence="2">Uncharacterized protein</fullName>
    </submittedName>
</protein>
<proteinExistence type="predicted"/>
<sequence length="334" mass="37414">MSADANGIRKNPIQEMFWTRTGLLLAVLLVISIGSLWISSAMDAGLLRNLVTALGTGTLVSAIVGFGQTLITAAASQKALVTPLIEESKRALRDLSAEYRALNNEFFPTHVFEASAEPDPEFNRLLMDDLRASRHYFFRGFSGRHAAARLLLTRSEWELRTVVADPRQHSAISGRARYLLRNEGATGDYDKIRARLIDEISIGIVGLFLARSRCTSVDIAVISDPPLDRTEIFDDSVWLTLYSDVGGVTSLYPRTLRFSEGSFIYGMQRAEFQRMRDTRTAQKFVITPDTSRQEFLALFEKITGTPLSEEGFAELERKFHDFREEFTKAAGLES</sequence>
<keyword evidence="1" id="KW-0472">Membrane</keyword>
<feature type="transmembrane region" description="Helical" evidence="1">
    <location>
        <begin position="21"/>
        <end position="38"/>
    </location>
</feature>